<organism evidence="2 3">
    <name type="scientific">Panacibacter ginsenosidivorans</name>
    <dbReference type="NCBI Taxonomy" id="1813871"/>
    <lineage>
        <taxon>Bacteria</taxon>
        <taxon>Pseudomonadati</taxon>
        <taxon>Bacteroidota</taxon>
        <taxon>Chitinophagia</taxon>
        <taxon>Chitinophagales</taxon>
        <taxon>Chitinophagaceae</taxon>
        <taxon>Panacibacter</taxon>
    </lineage>
</organism>
<dbReference type="InterPro" id="IPR036378">
    <property type="entry name" value="FAS1_dom_sf"/>
</dbReference>
<accession>A0A5B8VG44</accession>
<protein>
    <submittedName>
        <fullName evidence="2">Fasciclin domain-containing protein</fullName>
    </submittedName>
</protein>
<evidence type="ECO:0000313" key="3">
    <source>
        <dbReference type="Proteomes" id="UP000321533"/>
    </source>
</evidence>
<name>A0A5B8VG44_9BACT</name>
<dbReference type="PROSITE" id="PS50213">
    <property type="entry name" value="FAS1"/>
    <property type="match status" value="1"/>
</dbReference>
<dbReference type="RefSeq" id="WP_147192881.1">
    <property type="nucleotide sequence ID" value="NZ_CP042435.1"/>
</dbReference>
<reference evidence="2 3" key="1">
    <citation type="journal article" date="2016" name="Int. J. Syst. Evol. Microbiol.">
        <title>Panacibacter ginsenosidivorans gen. nov., sp. nov., with ginsenoside converting activity isolated from soil of a ginseng field.</title>
        <authorList>
            <person name="Siddiqi M.Z."/>
            <person name="Muhammad Shafi S."/>
            <person name="Choi K.D."/>
            <person name="Im W.T."/>
        </authorList>
    </citation>
    <scope>NUCLEOTIDE SEQUENCE [LARGE SCALE GENOMIC DNA]</scope>
    <source>
        <strain evidence="2 3">Gsoil1550</strain>
    </source>
</reference>
<dbReference type="FunFam" id="2.30.180.10:FF:000032">
    <property type="entry name" value="Fasciclin domain-containing protein, putative"/>
    <property type="match status" value="1"/>
</dbReference>
<dbReference type="GO" id="GO:0005615">
    <property type="term" value="C:extracellular space"/>
    <property type="evidence" value="ECO:0007669"/>
    <property type="project" value="TreeGrafter"/>
</dbReference>
<dbReference type="Proteomes" id="UP000321533">
    <property type="component" value="Chromosome"/>
</dbReference>
<evidence type="ECO:0000259" key="1">
    <source>
        <dbReference type="PROSITE" id="PS50213"/>
    </source>
</evidence>
<dbReference type="EMBL" id="CP042435">
    <property type="protein sequence ID" value="QEC70005.1"/>
    <property type="molecule type" value="Genomic_DNA"/>
</dbReference>
<dbReference type="InterPro" id="IPR050904">
    <property type="entry name" value="Adhesion/Biosynth-related"/>
</dbReference>
<evidence type="ECO:0000313" key="2">
    <source>
        <dbReference type="EMBL" id="QEC70005.1"/>
    </source>
</evidence>
<keyword evidence="3" id="KW-1185">Reference proteome</keyword>
<feature type="domain" description="FAS1" evidence="1">
    <location>
        <begin position="1"/>
        <end position="135"/>
    </location>
</feature>
<dbReference type="PANTHER" id="PTHR10900:SF77">
    <property type="entry name" value="FI19380P1"/>
    <property type="match status" value="1"/>
</dbReference>
<sequence length="139" mass="14968">MSTILQLANADRNLSTLIKGLKASNLEETLNGIGPFTILAPVNLAFGNLTLPDTFDNMIKQSTNNSKLSDILTYHVITGKKLLKDFKDGQKLQTVNGKELAVTVKDGVVRINGAKILSRDRQGSNGVVHSIDAVNLPTP</sequence>
<dbReference type="OrthoDB" id="9800666at2"/>
<dbReference type="PANTHER" id="PTHR10900">
    <property type="entry name" value="PERIOSTIN-RELATED"/>
    <property type="match status" value="1"/>
</dbReference>
<dbReference type="Gene3D" id="2.30.180.10">
    <property type="entry name" value="FAS1 domain"/>
    <property type="match status" value="1"/>
</dbReference>
<proteinExistence type="predicted"/>
<dbReference type="AlphaFoldDB" id="A0A5B8VG44"/>
<dbReference type="Pfam" id="PF02469">
    <property type="entry name" value="Fasciclin"/>
    <property type="match status" value="1"/>
</dbReference>
<dbReference type="SMART" id="SM00554">
    <property type="entry name" value="FAS1"/>
    <property type="match status" value="1"/>
</dbReference>
<gene>
    <name evidence="2" type="ORF">FRZ67_22885</name>
</gene>
<dbReference type="KEGG" id="pgin:FRZ67_22885"/>
<dbReference type="SUPFAM" id="SSF82153">
    <property type="entry name" value="FAS1 domain"/>
    <property type="match status" value="1"/>
</dbReference>
<dbReference type="InterPro" id="IPR000782">
    <property type="entry name" value="FAS1_domain"/>
</dbReference>